<dbReference type="Pfam" id="PF22956">
    <property type="entry name" value="VPS15-like_hel"/>
    <property type="match status" value="1"/>
</dbReference>
<dbReference type="GO" id="GO:0071561">
    <property type="term" value="C:nucleus-vacuole junction"/>
    <property type="evidence" value="ECO:0007669"/>
    <property type="project" value="TreeGrafter"/>
</dbReference>
<dbReference type="SMART" id="SM00320">
    <property type="entry name" value="WD40"/>
    <property type="match status" value="5"/>
</dbReference>
<keyword evidence="3 9" id="KW-0853">WD repeat</keyword>
<evidence type="ECO:0000256" key="7">
    <source>
        <dbReference type="ARBA" id="ARBA00022777"/>
    </source>
</evidence>
<evidence type="ECO:0000256" key="1">
    <source>
        <dbReference type="ARBA" id="ARBA00012513"/>
    </source>
</evidence>
<evidence type="ECO:0000256" key="2">
    <source>
        <dbReference type="ARBA" id="ARBA00022527"/>
    </source>
</evidence>
<dbReference type="SUPFAM" id="SSF48371">
    <property type="entry name" value="ARM repeat"/>
    <property type="match status" value="1"/>
</dbReference>
<dbReference type="PROSITE" id="PS50082">
    <property type="entry name" value="WD_REPEATS_2"/>
    <property type="match status" value="1"/>
</dbReference>
<dbReference type="GO" id="GO:0034271">
    <property type="term" value="C:phosphatidylinositol 3-kinase complex, class III, type I"/>
    <property type="evidence" value="ECO:0007669"/>
    <property type="project" value="TreeGrafter"/>
</dbReference>
<keyword evidence="7" id="KW-0418">Kinase</keyword>
<dbReference type="EC" id="2.7.11.1" evidence="1"/>
<dbReference type="InterPro" id="IPR001680">
    <property type="entry name" value="WD40_rpt"/>
</dbReference>
<evidence type="ECO:0000313" key="12">
    <source>
        <dbReference type="EMBL" id="KAK1926179.1"/>
    </source>
</evidence>
<keyword evidence="5" id="KW-0677">Repeat</keyword>
<evidence type="ECO:0000313" key="13">
    <source>
        <dbReference type="Proteomes" id="UP001182556"/>
    </source>
</evidence>
<evidence type="ECO:0000256" key="6">
    <source>
        <dbReference type="ARBA" id="ARBA00022741"/>
    </source>
</evidence>
<gene>
    <name evidence="12" type="ORF">DB88DRAFT_153025</name>
</gene>
<dbReference type="PROSITE" id="PS50011">
    <property type="entry name" value="PROTEIN_KINASE_DOM"/>
    <property type="match status" value="1"/>
</dbReference>
<dbReference type="CDD" id="cd13980">
    <property type="entry name" value="STKc_Vps15"/>
    <property type="match status" value="1"/>
</dbReference>
<reference evidence="12" key="1">
    <citation type="submission" date="2023-02" db="EMBL/GenBank/DDBJ databases">
        <title>Identification and recombinant expression of a fungal hydrolase from Papiliotrema laurentii that hydrolyzes apple cutin and clears colloidal polyester polyurethane.</title>
        <authorList>
            <consortium name="DOE Joint Genome Institute"/>
            <person name="Roman V.A."/>
            <person name="Bojanowski C."/>
            <person name="Crable B.R."/>
            <person name="Wagner D.N."/>
            <person name="Hung C.S."/>
            <person name="Nadeau L.J."/>
            <person name="Schratz L."/>
            <person name="Haridas S."/>
            <person name="Pangilinan J."/>
            <person name="Lipzen A."/>
            <person name="Na H."/>
            <person name="Yan M."/>
            <person name="Ng V."/>
            <person name="Grigoriev I.V."/>
            <person name="Spatafora J.W."/>
            <person name="Barlow D."/>
            <person name="Biffinger J."/>
            <person name="Kelley-Loughnane N."/>
            <person name="Varaljay V.A."/>
            <person name="Crookes-Goodson W.J."/>
        </authorList>
    </citation>
    <scope>NUCLEOTIDE SEQUENCE</scope>
    <source>
        <strain evidence="12">5307AH</strain>
    </source>
</reference>
<feature type="repeat" description="WD" evidence="9">
    <location>
        <begin position="1031"/>
        <end position="1072"/>
    </location>
</feature>
<keyword evidence="13" id="KW-1185">Reference proteome</keyword>
<dbReference type="Gene3D" id="1.25.10.10">
    <property type="entry name" value="Leucine-rich Repeat Variant"/>
    <property type="match status" value="2"/>
</dbReference>
<dbReference type="FunFam" id="1.10.510.10:FF:000825">
    <property type="entry name" value="Unplaced genomic scaffold supercont1.1, whole genome shotgun sequence"/>
    <property type="match status" value="1"/>
</dbReference>
<dbReference type="PROSITE" id="PS50294">
    <property type="entry name" value="WD_REPEATS_REGION"/>
    <property type="match status" value="1"/>
</dbReference>
<dbReference type="GO" id="GO:0016236">
    <property type="term" value="P:macroautophagy"/>
    <property type="evidence" value="ECO:0007669"/>
    <property type="project" value="InterPro"/>
</dbReference>
<dbReference type="SMART" id="SM00220">
    <property type="entry name" value="S_TKc"/>
    <property type="match status" value="1"/>
</dbReference>
<accession>A0AAD9FU16</accession>
<feature type="compositionally biased region" description="Low complexity" evidence="10">
    <location>
        <begin position="856"/>
        <end position="868"/>
    </location>
</feature>
<organism evidence="12 13">
    <name type="scientific">Papiliotrema laurentii</name>
    <name type="common">Cryptococcus laurentii</name>
    <dbReference type="NCBI Taxonomy" id="5418"/>
    <lineage>
        <taxon>Eukaryota</taxon>
        <taxon>Fungi</taxon>
        <taxon>Dikarya</taxon>
        <taxon>Basidiomycota</taxon>
        <taxon>Agaricomycotina</taxon>
        <taxon>Tremellomycetes</taxon>
        <taxon>Tremellales</taxon>
        <taxon>Rhynchogastremaceae</taxon>
        <taxon>Papiliotrema</taxon>
    </lineage>
</organism>
<feature type="region of interest" description="Disordered" evidence="10">
    <location>
        <begin position="954"/>
        <end position="976"/>
    </location>
</feature>
<dbReference type="PANTHER" id="PTHR17583:SF0">
    <property type="entry name" value="PHOSPHOINOSITIDE 3-KINASE REGULATORY SUBUNIT 4"/>
    <property type="match status" value="1"/>
</dbReference>
<proteinExistence type="predicted"/>
<dbReference type="InterPro" id="IPR045162">
    <property type="entry name" value="Vps15-like"/>
</dbReference>
<dbReference type="InterPro" id="IPR011989">
    <property type="entry name" value="ARM-like"/>
</dbReference>
<dbReference type="InterPro" id="IPR036322">
    <property type="entry name" value="WD40_repeat_dom_sf"/>
</dbReference>
<evidence type="ECO:0000256" key="9">
    <source>
        <dbReference type="PROSITE-ProRule" id="PRU00221"/>
    </source>
</evidence>
<evidence type="ECO:0000256" key="3">
    <source>
        <dbReference type="ARBA" id="ARBA00022574"/>
    </source>
</evidence>
<feature type="compositionally biased region" description="Low complexity" evidence="10">
    <location>
        <begin position="901"/>
        <end position="915"/>
    </location>
</feature>
<dbReference type="GO" id="GO:0005770">
    <property type="term" value="C:late endosome"/>
    <property type="evidence" value="ECO:0007669"/>
    <property type="project" value="TreeGrafter"/>
</dbReference>
<dbReference type="InterPro" id="IPR055231">
    <property type="entry name" value="2AA_helical"/>
</dbReference>
<dbReference type="InterPro" id="IPR000719">
    <property type="entry name" value="Prot_kinase_dom"/>
</dbReference>
<keyword evidence="4" id="KW-0808">Transferase</keyword>
<feature type="domain" description="Protein kinase" evidence="11">
    <location>
        <begin position="25"/>
        <end position="318"/>
    </location>
</feature>
<dbReference type="GO" id="GO:0006623">
    <property type="term" value="P:protein targeting to vacuole"/>
    <property type="evidence" value="ECO:0007669"/>
    <property type="project" value="TreeGrafter"/>
</dbReference>
<dbReference type="PROSITE" id="PS00108">
    <property type="entry name" value="PROTEIN_KINASE_ST"/>
    <property type="match status" value="1"/>
</dbReference>
<evidence type="ECO:0000256" key="5">
    <source>
        <dbReference type="ARBA" id="ARBA00022737"/>
    </source>
</evidence>
<name>A0AAD9FU16_PAPLA</name>
<dbReference type="EMBL" id="JAODAN010000002">
    <property type="protein sequence ID" value="KAK1926179.1"/>
    <property type="molecule type" value="Genomic_DNA"/>
</dbReference>
<dbReference type="Pfam" id="PF00400">
    <property type="entry name" value="WD40"/>
    <property type="match status" value="1"/>
</dbReference>
<dbReference type="InterPro" id="IPR016024">
    <property type="entry name" value="ARM-type_fold"/>
</dbReference>
<dbReference type="Proteomes" id="UP001182556">
    <property type="component" value="Unassembled WGS sequence"/>
</dbReference>
<sequence>MGNISSMARASTALDSYVAELGNDISYDKSLSSSRFLKTILARHAQGPIVLKIFIKPDATMSLRAIQRRLKTERDALADLGNANTYQTFVETEKAGYLIRQWAGSNLYDRVSTQPYLADIEKCWIAFQLLTCLRDARARKVAHGDIKSENVLIQSDLTVLLTDFSSSFKPTHLPLDDPSDFSFYFDTSSRRTCYIAPERFYTADSKLAQDKKNAAETEKESWGKRDGKVTEEMDVFSAGCVLAEMWTDGRTVFNLSELYAYREGSIGLEGILDNIEDAPVKEMISQMLSRSPEERPKFDHILSAFRGTIFPEYFYTFLQDYTASLNELPPSTGPTYFQTAATKPGTKIDRMRDEWDSILIHLDGTAPEDSPLEVGPALLLLNFVTSSIRNCLWPTSRLNGLRLFIDLLPYLADEDKVDRIVPFTVELLADEVAIVRAEACRTIVLTVESVNSVSPLNATFVPEYLLPQMRQLATDPDIFVRATYAKGLVRLADAAVNMLELSQATKPNKSELEVSGAVEPDYDSMLQEIQAVVEEQATTLLVDISPTVKRSMLSSIAELCLFFGRQKSSETVLSHIMTYLNDRDWMLRLAFFDGIVGVGAFIGIKAIEEYVLPLMLQALADSEESVVARVVSSLTSLASLGLLPRLRLWDVFSAVRGFLCHPNDWIRQGTAGFIAAAARNLPPSDVWCILYPSVRTLLHSDILELDEESIMSSLVPPLSRSSIVAAKSAALLNSPPGFWELPSNGQSAKSTLVKTALGTKSEPTPHLRDKGISAKDEKKIVAMKEFIVKQAHAARARGASDAEQPPEANIVSGKAVSLTDLGVTPQTVFISPRTIGVDAKADLKRLRPYLADSGSRRTSFTSRSARGGVDNPLDEIRKRLASLEPPTPRSDKTSSETAVQPDASPSDSTLSSSIDLASVTRGGKKKLDTKAAPAVGASYTTAVGTASIHDDLMSGRTTPLAGGQMTPKPAPYSSSYEGYDPGVRAFLEQVDLENYREPLLDFGPRVTASQKKRPARPKTNGPQNVTMIAHLTQHTAPVTAIVTSPDQIFFATASVDSQLLIWDTARLERSVSAKARLTYRMDAPVTSMCRIENTHCLAVAAEDGQLHVLRVHVSSGSSPKYTKVECIRTWAADRRDGHVVSVSHLKDSSLLIVTSTSVIAMLDIRTMEITIRFQHPLELGVVTATCPSTHWIILGTDSGSLSLWDLRFGLLLKSWRAGGSITAIQPHPSKGRGRWIMVSIKRQGEGPLVEVYDIETGKLVEIFEVRTTRPTSKDLPLSQAPEPPVSKDEYIAEILRQKSAPDSETEDADGDGLPSVMSLIVGHGFAALSKQEEESSSLLMPVPDSKGTSSSQGWMITAGEDRVVRYWDLGKISDGFVICGSPKEKEVQFKQASASVPALIYTLPMSHRQSLENKQVVGNAARQPLRPHYDVIAALGTVETPFSSCVISADRSGVIKVWRLEGGR</sequence>
<keyword evidence="2" id="KW-0723">Serine/threonine-protein kinase</keyword>
<evidence type="ECO:0000256" key="10">
    <source>
        <dbReference type="SAM" id="MobiDB-lite"/>
    </source>
</evidence>
<feature type="region of interest" description="Disordered" evidence="10">
    <location>
        <begin position="852"/>
        <end position="915"/>
    </location>
</feature>
<dbReference type="InterPro" id="IPR008271">
    <property type="entry name" value="Ser/Thr_kinase_AS"/>
</dbReference>
<dbReference type="SUPFAM" id="SSF50978">
    <property type="entry name" value="WD40 repeat-like"/>
    <property type="match status" value="1"/>
</dbReference>
<evidence type="ECO:0000259" key="11">
    <source>
        <dbReference type="PROSITE" id="PS50011"/>
    </source>
</evidence>
<dbReference type="PANTHER" id="PTHR17583">
    <property type="entry name" value="PHOSPHOINOSITIDE 3-KINASE REGULATORY SUBUNIT 4"/>
    <property type="match status" value="1"/>
</dbReference>
<comment type="caution">
    <text evidence="12">The sequence shown here is derived from an EMBL/GenBank/DDBJ whole genome shotgun (WGS) entry which is preliminary data.</text>
</comment>
<evidence type="ECO:0000256" key="8">
    <source>
        <dbReference type="ARBA" id="ARBA00022840"/>
    </source>
</evidence>
<dbReference type="SUPFAM" id="SSF56112">
    <property type="entry name" value="Protein kinase-like (PK-like)"/>
    <property type="match status" value="1"/>
</dbReference>
<dbReference type="GO" id="GO:0045324">
    <property type="term" value="P:late endosome to vacuole transport"/>
    <property type="evidence" value="ECO:0007669"/>
    <property type="project" value="InterPro"/>
</dbReference>
<dbReference type="Gene3D" id="2.130.10.10">
    <property type="entry name" value="YVTN repeat-like/Quinoprotein amine dehydrogenase"/>
    <property type="match status" value="1"/>
</dbReference>
<evidence type="ECO:0000256" key="4">
    <source>
        <dbReference type="ARBA" id="ARBA00022679"/>
    </source>
</evidence>
<dbReference type="InterPro" id="IPR011009">
    <property type="entry name" value="Kinase-like_dom_sf"/>
</dbReference>
<dbReference type="GO" id="GO:0034272">
    <property type="term" value="C:phosphatidylinositol 3-kinase complex, class III, type II"/>
    <property type="evidence" value="ECO:0007669"/>
    <property type="project" value="TreeGrafter"/>
</dbReference>
<dbReference type="InterPro" id="IPR015943">
    <property type="entry name" value="WD40/YVTN_repeat-like_dom_sf"/>
</dbReference>
<keyword evidence="8" id="KW-0067">ATP-binding</keyword>
<protein>
    <recommendedName>
        <fullName evidence="1">non-specific serine/threonine protein kinase</fullName>
        <ecNumber evidence="1">2.7.11.1</ecNumber>
    </recommendedName>
</protein>
<dbReference type="Gene3D" id="1.10.510.10">
    <property type="entry name" value="Transferase(Phosphotransferase) domain 1"/>
    <property type="match status" value="1"/>
</dbReference>
<dbReference type="GO" id="GO:0005524">
    <property type="term" value="F:ATP binding"/>
    <property type="evidence" value="ECO:0007669"/>
    <property type="project" value="UniProtKB-KW"/>
</dbReference>
<keyword evidence="6" id="KW-0547">Nucleotide-binding</keyword>
<dbReference type="GO" id="GO:0004674">
    <property type="term" value="F:protein serine/threonine kinase activity"/>
    <property type="evidence" value="ECO:0007669"/>
    <property type="project" value="UniProtKB-KW"/>
</dbReference>
<dbReference type="Pfam" id="PF00069">
    <property type="entry name" value="Pkinase"/>
    <property type="match status" value="1"/>
</dbReference>